<proteinExistence type="inferred from homology"/>
<reference evidence="10" key="1">
    <citation type="journal article" date="2014" name="Genome Biol. Evol.">
        <title>Gene Loss Rather Than Gene Gain Is Associated with a Host Jump from Monocots to Dicots in the Smut Fungus Melanopsichium pennsylvanicum.</title>
        <authorList>
            <person name="Sharma R."/>
            <person name="Mishra B."/>
            <person name="Runge F."/>
            <person name="Thines M."/>
        </authorList>
    </citation>
    <scope>NUCLEOTIDE SEQUENCE</scope>
    <source>
        <strain evidence="10">4</strain>
    </source>
</reference>
<dbReference type="NCBIfam" id="TIGR00196">
    <property type="entry name" value="yjeF_cterm"/>
    <property type="match status" value="1"/>
</dbReference>
<evidence type="ECO:0000259" key="9">
    <source>
        <dbReference type="PROSITE" id="PS51383"/>
    </source>
</evidence>
<dbReference type="Gene3D" id="3.40.1190.20">
    <property type="match status" value="1"/>
</dbReference>
<comment type="cofactor">
    <cofactor evidence="8">
        <name>Mg(2+)</name>
        <dbReference type="ChEBI" id="CHEBI:18420"/>
    </cofactor>
</comment>
<keyword evidence="6 8" id="KW-0456">Lyase</keyword>
<accession>A0A077RAG7</accession>
<comment type="catalytic activity">
    <reaction evidence="7 8">
        <text>(6S)-NADPHX + ATP = ADP + phosphate + NADPH + H(+)</text>
        <dbReference type="Rhea" id="RHEA:32231"/>
        <dbReference type="ChEBI" id="CHEBI:15378"/>
        <dbReference type="ChEBI" id="CHEBI:30616"/>
        <dbReference type="ChEBI" id="CHEBI:43474"/>
        <dbReference type="ChEBI" id="CHEBI:57783"/>
        <dbReference type="ChEBI" id="CHEBI:64076"/>
        <dbReference type="ChEBI" id="CHEBI:456216"/>
        <dbReference type="EC" id="4.2.1.93"/>
    </reaction>
</comment>
<keyword evidence="5 8" id="KW-0520">NAD</keyword>
<evidence type="ECO:0000256" key="2">
    <source>
        <dbReference type="ARBA" id="ARBA00022741"/>
    </source>
</evidence>
<dbReference type="EMBL" id="HG529683">
    <property type="protein sequence ID" value="CDI56267.1"/>
    <property type="molecule type" value="Genomic_DNA"/>
</dbReference>
<dbReference type="GO" id="GO:0005737">
    <property type="term" value="C:cytoplasm"/>
    <property type="evidence" value="ECO:0007669"/>
    <property type="project" value="UniProtKB-SubCell"/>
</dbReference>
<keyword evidence="2 8" id="KW-0547">Nucleotide-binding</keyword>
<dbReference type="PANTHER" id="PTHR12592:SF0">
    <property type="entry name" value="ATP-DEPENDENT (S)-NAD(P)H-HYDRATE DEHYDRATASE"/>
    <property type="match status" value="1"/>
</dbReference>
<sequence length="360" mass="38426">MSSPAIPAAKLASSVTTNLSNLASRTLASAPAINPICPTQVSLMNSVKCIIPALSNQLHKGQAGRIGIVGGSKDYTGAPFFASMSSMRFGCDMSYTICTPEAGSVIKTYSPDLIVNRLLDPEEEWETVEKNVGELFERFHAVVIGPGLGRDEFMQRCAKLCINLAKKNSMYLVIDADGLWLLQNEPDLIKGYRRAILTPNAAEFARLCNTVGVDSKKDPDNAAKDLAKALSGPTVLEKGKVDRITNGKEVLIVDAEGGLKRCGGQGDILAGCLGTFAGWCKIYEENHPNLAQTSANADGGEVALDRLLLLAGYGASLTARECSRLAFKSKARAMLADDLLPVVGDAYEGLWGDVQEKAQL</sequence>
<feature type="binding site" evidence="8">
    <location>
        <begin position="257"/>
        <end position="266"/>
    </location>
    <ligand>
        <name>ATP</name>
        <dbReference type="ChEBI" id="CHEBI:30616"/>
    </ligand>
</feature>
<name>A0A077RAG7_9BASI</name>
<feature type="binding site" evidence="8">
    <location>
        <position position="267"/>
    </location>
    <ligand>
        <name>(6S)-NADPHX</name>
        <dbReference type="ChEBI" id="CHEBI:64076"/>
    </ligand>
</feature>
<evidence type="ECO:0000256" key="7">
    <source>
        <dbReference type="ARBA" id="ARBA00047472"/>
    </source>
</evidence>
<dbReference type="GO" id="GO:0005524">
    <property type="term" value="F:ATP binding"/>
    <property type="evidence" value="ECO:0007669"/>
    <property type="project" value="UniProtKB-KW"/>
</dbReference>
<comment type="similarity">
    <text evidence="8">Belongs to the NnrD/CARKD family.</text>
</comment>
<dbReference type="AlphaFoldDB" id="A0A077RAG7"/>
<evidence type="ECO:0000256" key="8">
    <source>
        <dbReference type="HAMAP-Rule" id="MF_03157"/>
    </source>
</evidence>
<evidence type="ECO:0000256" key="4">
    <source>
        <dbReference type="ARBA" id="ARBA00022857"/>
    </source>
</evidence>
<organism evidence="10">
    <name type="scientific">Melanopsichium pennsylvanicum 4</name>
    <dbReference type="NCBI Taxonomy" id="1398559"/>
    <lineage>
        <taxon>Eukaryota</taxon>
        <taxon>Fungi</taxon>
        <taxon>Dikarya</taxon>
        <taxon>Basidiomycota</taxon>
        <taxon>Ustilaginomycotina</taxon>
        <taxon>Ustilaginomycetes</taxon>
        <taxon>Ustilaginales</taxon>
        <taxon>Ustilaginaceae</taxon>
        <taxon>Melanopsichium</taxon>
    </lineage>
</organism>
<dbReference type="PROSITE" id="PS01049">
    <property type="entry name" value="YJEF_C_1"/>
    <property type="match status" value="1"/>
</dbReference>
<feature type="binding site" evidence="8">
    <location>
        <begin position="200"/>
        <end position="206"/>
    </location>
    <ligand>
        <name>(6S)-NADPHX</name>
        <dbReference type="ChEBI" id="CHEBI:64076"/>
    </ligand>
</feature>
<dbReference type="EC" id="4.2.1.93" evidence="8"/>
<dbReference type="Pfam" id="PF01256">
    <property type="entry name" value="Carb_kinase"/>
    <property type="match status" value="1"/>
</dbReference>
<dbReference type="SUPFAM" id="SSF53613">
    <property type="entry name" value="Ribokinase-like"/>
    <property type="match status" value="1"/>
</dbReference>
<dbReference type="GO" id="GO:0110051">
    <property type="term" value="P:metabolite repair"/>
    <property type="evidence" value="ECO:0007669"/>
    <property type="project" value="TreeGrafter"/>
</dbReference>
<keyword evidence="1 8" id="KW-0597">Phosphoprotein</keyword>
<evidence type="ECO:0000256" key="3">
    <source>
        <dbReference type="ARBA" id="ARBA00022840"/>
    </source>
</evidence>
<dbReference type="PROSITE" id="PS51383">
    <property type="entry name" value="YJEF_C_3"/>
    <property type="match status" value="1"/>
</dbReference>
<comment type="subcellular location">
    <subcellularLocation>
        <location evidence="8">Cytoplasm</location>
    </subcellularLocation>
</comment>
<evidence type="ECO:0000256" key="5">
    <source>
        <dbReference type="ARBA" id="ARBA00023027"/>
    </source>
</evidence>
<comment type="function">
    <text evidence="8">Catalyzes the dehydration of the S-form of NAD(P)HX at the expense of ATP, which is converted to ADP. Together with NAD(P)HX epimerase, which catalyzes the epimerization of the S- and R-forms, the enzyme allows the repair of both epimers of NAD(P)HX, a damaged form of NAD(P)H that is a result of enzymatic or heat-dependent hydration.</text>
</comment>
<keyword evidence="4" id="KW-0521">NADP</keyword>
<keyword evidence="3 8" id="KW-0067">ATP-binding</keyword>
<dbReference type="GO" id="GO:0047453">
    <property type="term" value="F:ATP-dependent NAD(P)H-hydrate dehydratase activity"/>
    <property type="evidence" value="ECO:0007669"/>
    <property type="project" value="UniProtKB-UniRule"/>
</dbReference>
<dbReference type="GO" id="GO:0046496">
    <property type="term" value="P:nicotinamide nucleotide metabolic process"/>
    <property type="evidence" value="ECO:0007669"/>
    <property type="project" value="UniProtKB-UniRule"/>
</dbReference>
<feature type="binding site" evidence="8">
    <location>
        <begin position="238"/>
        <end position="242"/>
    </location>
    <ligand>
        <name>ATP</name>
        <dbReference type="ChEBI" id="CHEBI:30616"/>
    </ligand>
</feature>
<evidence type="ECO:0000256" key="1">
    <source>
        <dbReference type="ARBA" id="ARBA00022553"/>
    </source>
</evidence>
<dbReference type="PANTHER" id="PTHR12592">
    <property type="entry name" value="ATP-DEPENDENT (S)-NAD(P)H-HYDRATE DEHYDRATASE FAMILY MEMBER"/>
    <property type="match status" value="1"/>
</dbReference>
<dbReference type="CDD" id="cd01171">
    <property type="entry name" value="YXKO-related"/>
    <property type="match status" value="1"/>
</dbReference>
<keyword evidence="8" id="KW-0963">Cytoplasm</keyword>
<evidence type="ECO:0000313" key="10">
    <source>
        <dbReference type="EMBL" id="CDI56267.1"/>
    </source>
</evidence>
<dbReference type="InterPro" id="IPR029056">
    <property type="entry name" value="Ribokinase-like"/>
</dbReference>
<dbReference type="HAMAP" id="MF_01965">
    <property type="entry name" value="NADHX_dehydratase"/>
    <property type="match status" value="1"/>
</dbReference>
<dbReference type="InterPro" id="IPR017953">
    <property type="entry name" value="Carbohydrate_kinase_pred_CS"/>
</dbReference>
<dbReference type="FunFam" id="3.40.1190.20:FF:000023">
    <property type="entry name" value="ATP-dependent (S)-NAD(P)H-hydrate dehydratase"/>
    <property type="match status" value="1"/>
</dbReference>
<feature type="domain" description="YjeF C-terminal" evidence="9">
    <location>
        <begin position="43"/>
        <end position="350"/>
    </location>
</feature>
<dbReference type="InterPro" id="IPR000631">
    <property type="entry name" value="CARKD"/>
</dbReference>
<comment type="catalytic activity">
    <reaction evidence="8">
        <text>(6S)-NADHX + ATP = ADP + phosphate + NADH + H(+)</text>
        <dbReference type="Rhea" id="RHEA:19017"/>
        <dbReference type="ChEBI" id="CHEBI:15378"/>
        <dbReference type="ChEBI" id="CHEBI:30616"/>
        <dbReference type="ChEBI" id="CHEBI:43474"/>
        <dbReference type="ChEBI" id="CHEBI:57945"/>
        <dbReference type="ChEBI" id="CHEBI:64074"/>
        <dbReference type="ChEBI" id="CHEBI:456216"/>
        <dbReference type="EC" id="4.2.1.93"/>
    </reaction>
</comment>
<evidence type="ECO:0000256" key="6">
    <source>
        <dbReference type="ARBA" id="ARBA00023239"/>
    </source>
</evidence>
<feature type="binding site" evidence="8">
    <location>
        <position position="147"/>
    </location>
    <ligand>
        <name>(6S)-NADPHX</name>
        <dbReference type="ChEBI" id="CHEBI:64076"/>
    </ligand>
</feature>
<protein>
    <recommendedName>
        <fullName evidence="8">ATP-dependent (S)-NAD(P)H-hydrate dehydratase</fullName>
        <ecNumber evidence="8">4.2.1.93</ecNumber>
    </recommendedName>
    <alternativeName>
        <fullName evidence="8">ATP-dependent NAD(P)HX dehydratase</fullName>
    </alternativeName>
</protein>